<dbReference type="GO" id="GO:0000309">
    <property type="term" value="F:nicotinamide-nucleotide adenylyltransferase activity"/>
    <property type="evidence" value="ECO:0007669"/>
    <property type="project" value="TreeGrafter"/>
</dbReference>
<organism evidence="2 3">
    <name type="scientific">Conoideocrella luteorostrata</name>
    <dbReference type="NCBI Taxonomy" id="1105319"/>
    <lineage>
        <taxon>Eukaryota</taxon>
        <taxon>Fungi</taxon>
        <taxon>Dikarya</taxon>
        <taxon>Ascomycota</taxon>
        <taxon>Pezizomycotina</taxon>
        <taxon>Sordariomycetes</taxon>
        <taxon>Hypocreomycetidae</taxon>
        <taxon>Hypocreales</taxon>
        <taxon>Clavicipitaceae</taxon>
        <taxon>Conoideocrella</taxon>
    </lineage>
</organism>
<dbReference type="Gene3D" id="3.40.50.620">
    <property type="entry name" value="HUPs"/>
    <property type="match status" value="1"/>
</dbReference>
<feature type="compositionally biased region" description="Basic and acidic residues" evidence="1">
    <location>
        <begin position="128"/>
        <end position="140"/>
    </location>
</feature>
<dbReference type="Proteomes" id="UP001251528">
    <property type="component" value="Unassembled WGS sequence"/>
</dbReference>
<evidence type="ECO:0000256" key="1">
    <source>
        <dbReference type="SAM" id="MobiDB-lite"/>
    </source>
</evidence>
<feature type="region of interest" description="Disordered" evidence="1">
    <location>
        <begin position="120"/>
        <end position="143"/>
    </location>
</feature>
<sequence length="330" mass="36160">MDPSQMGRNQTLQFFTRSLAAFQSSRDAFRVLSTVPPSASAPGKASRRPVRKLIILDSSFNPPTRAHAQMARSAVREAGPGAKLMLLLAVQNADKGVVPAALEVRLGMMEGLARELVHGDDGFETGTEEARTRNTDRDGGGDDGLVVDLAVTTMPFFHDKAKSIAESGIYDSDGEAEQVFLCGFDTVIRIFNPKYYVDQPSTPSTRSLHPSSQPLDNSEQLQPVQRALGPFFARAKLRVTMRPDDEWGTAEEQRMYVESLEKGGLEGVGGDKAWARRIELVEGVEGVVSSSMVRRVVRDYGGDDDGGALDDLVGGEVRRWIRGERLYKKE</sequence>
<dbReference type="InterPro" id="IPR014729">
    <property type="entry name" value="Rossmann-like_a/b/a_fold"/>
</dbReference>
<dbReference type="GO" id="GO:0016887">
    <property type="term" value="F:ATP hydrolysis activity"/>
    <property type="evidence" value="ECO:0007669"/>
    <property type="project" value="TreeGrafter"/>
</dbReference>
<dbReference type="EMBL" id="JASWJB010000263">
    <property type="protein sequence ID" value="KAK2592495.1"/>
    <property type="molecule type" value="Genomic_DNA"/>
</dbReference>
<proteinExistence type="predicted"/>
<comment type="caution">
    <text evidence="2">The sequence shown here is derived from an EMBL/GenBank/DDBJ whole genome shotgun (WGS) entry which is preliminary data.</text>
</comment>
<dbReference type="SUPFAM" id="SSF52374">
    <property type="entry name" value="Nucleotidylyl transferase"/>
    <property type="match status" value="1"/>
</dbReference>
<dbReference type="GO" id="GO:0005737">
    <property type="term" value="C:cytoplasm"/>
    <property type="evidence" value="ECO:0007669"/>
    <property type="project" value="TreeGrafter"/>
</dbReference>
<dbReference type="AlphaFoldDB" id="A0AAJ0CGJ5"/>
<keyword evidence="3" id="KW-1185">Reference proteome</keyword>
<evidence type="ECO:0000313" key="3">
    <source>
        <dbReference type="Proteomes" id="UP001251528"/>
    </source>
</evidence>
<dbReference type="PANTHER" id="PTHR31285:SF0">
    <property type="entry name" value="NICOTINAMIDE MONONUCLEOTIDE ADENYLYLTRANSFERASE"/>
    <property type="match status" value="1"/>
</dbReference>
<protein>
    <recommendedName>
        <fullName evidence="4">Nicotinamide-nucleotide adenylyltransferase</fullName>
    </recommendedName>
</protein>
<feature type="region of interest" description="Disordered" evidence="1">
    <location>
        <begin position="200"/>
        <end position="219"/>
    </location>
</feature>
<gene>
    <name evidence="2" type="ORF">QQS21_009805</name>
</gene>
<dbReference type="GO" id="GO:0005634">
    <property type="term" value="C:nucleus"/>
    <property type="evidence" value="ECO:0007669"/>
    <property type="project" value="TreeGrafter"/>
</dbReference>
<dbReference type="PANTHER" id="PTHR31285">
    <property type="entry name" value="NICOTINAMIDE MONONUCLEOTIDE ADENYLYLTRANSFERASE"/>
    <property type="match status" value="1"/>
</dbReference>
<name>A0AAJ0CGJ5_9HYPO</name>
<evidence type="ECO:0000313" key="2">
    <source>
        <dbReference type="EMBL" id="KAK2592495.1"/>
    </source>
</evidence>
<reference evidence="2" key="1">
    <citation type="submission" date="2023-06" db="EMBL/GenBank/DDBJ databases">
        <title>Conoideocrella luteorostrata (Hypocreales: Clavicipitaceae), a potential biocontrol fungus for elongate hemlock scale in United States Christmas tree production areas.</title>
        <authorList>
            <person name="Barrett H."/>
            <person name="Lovett B."/>
            <person name="Macias A.M."/>
            <person name="Stajich J.E."/>
            <person name="Kasson M.T."/>
        </authorList>
    </citation>
    <scope>NUCLEOTIDE SEQUENCE</scope>
    <source>
        <strain evidence="2">ARSEF 14590</strain>
    </source>
</reference>
<accession>A0AAJ0CGJ5</accession>
<evidence type="ECO:0008006" key="4">
    <source>
        <dbReference type="Google" id="ProtNLM"/>
    </source>
</evidence>